<dbReference type="OrthoDB" id="6359816at2759"/>
<evidence type="ECO:0000313" key="1">
    <source>
        <dbReference type="EMBL" id="KNB06396.1"/>
    </source>
</evidence>
<accession>A0A0J9V6B1</accession>
<name>A0A0J9V6B1_FUSO4</name>
<dbReference type="EMBL" id="DS231704">
    <property type="protein sequence ID" value="KNB06396.1"/>
    <property type="molecule type" value="Genomic_DNA"/>
</dbReference>
<evidence type="ECO:0000313" key="2">
    <source>
        <dbReference type="Proteomes" id="UP000009097"/>
    </source>
</evidence>
<organism evidence="1 2">
    <name type="scientific">Fusarium oxysporum f. sp. lycopersici (strain 4287 / CBS 123668 / FGSC 9935 / NRRL 34936)</name>
    <name type="common">Fusarium vascular wilt of tomato</name>
    <dbReference type="NCBI Taxonomy" id="426428"/>
    <lineage>
        <taxon>Eukaryota</taxon>
        <taxon>Fungi</taxon>
        <taxon>Dikarya</taxon>
        <taxon>Ascomycota</taxon>
        <taxon>Pezizomycotina</taxon>
        <taxon>Sordariomycetes</taxon>
        <taxon>Hypocreomycetidae</taxon>
        <taxon>Hypocreales</taxon>
        <taxon>Nectriaceae</taxon>
        <taxon>Fusarium</taxon>
        <taxon>Fusarium oxysporum species complex</taxon>
    </lineage>
</organism>
<dbReference type="Proteomes" id="UP000009097">
    <property type="component" value="Unassembled WGS sequence"/>
</dbReference>
<dbReference type="GeneID" id="28960364"/>
<gene>
    <name evidence="1" type="ORF">FOXG_19658</name>
</gene>
<dbReference type="KEGG" id="fox:FOXG_19658"/>
<reference evidence="1" key="1">
    <citation type="submission" date="2007-04" db="EMBL/GenBank/DDBJ databases">
        <authorList>
            <consortium name="The Broad Institute Genome Sequencing Platform"/>
            <person name="Birren B."/>
            <person name="Lander E."/>
            <person name="Galagan J."/>
            <person name="Nusbaum C."/>
            <person name="Devon K."/>
            <person name="Ma L.-J."/>
            <person name="Jaffe D."/>
            <person name="Butler J."/>
            <person name="Alvarez P."/>
            <person name="Gnerre S."/>
            <person name="Grabherr M."/>
            <person name="Kleber M."/>
            <person name="Mauceli E."/>
            <person name="Brockman W."/>
            <person name="MacCallum I.A."/>
            <person name="Young S."/>
            <person name="LaButti K."/>
            <person name="DeCaprio D."/>
            <person name="Crawford M."/>
            <person name="Koehrsen M."/>
            <person name="Engels R."/>
            <person name="Montgomery P."/>
            <person name="Pearson M."/>
            <person name="Howarth C."/>
            <person name="Larson L."/>
            <person name="White J."/>
            <person name="O'Leary S."/>
            <person name="Kodira C."/>
            <person name="Zeng Q."/>
            <person name="Yandava C."/>
            <person name="Alvarado L."/>
            <person name="Kistler C."/>
            <person name="Shim W.-B."/>
            <person name="Kang S."/>
            <person name="Woloshuk C."/>
        </authorList>
    </citation>
    <scope>NUCLEOTIDE SEQUENCE</scope>
    <source>
        <strain evidence="1">4287</strain>
    </source>
</reference>
<sequence length="68" mass="7575">MEIFSEDKLVKILQYLIGQGVFRSPAAAALEFPDLCDIEIASTQSPTKPSTEYQLLEMVTADLLWLKG</sequence>
<dbReference type="RefSeq" id="XP_018244441.1">
    <property type="nucleotide sequence ID" value="XM_018399922.1"/>
</dbReference>
<protein>
    <submittedName>
        <fullName evidence="1">Uncharacterized protein</fullName>
    </submittedName>
</protein>
<dbReference type="VEuPathDB" id="FungiDB:FOXG_19658"/>
<dbReference type="AlphaFoldDB" id="A0A0J9V6B1"/>
<reference evidence="1" key="2">
    <citation type="journal article" date="2010" name="Nature">
        <title>Comparative genomics reveals mobile pathogenicity chromosomes in Fusarium.</title>
        <authorList>
            <person name="Ma L.J."/>
            <person name="van der Does H.C."/>
            <person name="Borkovich K.A."/>
            <person name="Coleman J.J."/>
            <person name="Daboussi M.J."/>
            <person name="Di Pietro A."/>
            <person name="Dufresne M."/>
            <person name="Freitag M."/>
            <person name="Grabherr M."/>
            <person name="Henrissat B."/>
            <person name="Houterman P.M."/>
            <person name="Kang S."/>
            <person name="Shim W.B."/>
            <person name="Woloshuk C."/>
            <person name="Xie X."/>
            <person name="Xu J.R."/>
            <person name="Antoniw J."/>
            <person name="Baker S.E."/>
            <person name="Bluhm B.H."/>
            <person name="Breakspear A."/>
            <person name="Brown D.W."/>
            <person name="Butchko R.A."/>
            <person name="Chapman S."/>
            <person name="Coulson R."/>
            <person name="Coutinho P.M."/>
            <person name="Danchin E.G."/>
            <person name="Diener A."/>
            <person name="Gale L.R."/>
            <person name="Gardiner D.M."/>
            <person name="Goff S."/>
            <person name="Hammond-Kosack K.E."/>
            <person name="Hilburn K."/>
            <person name="Hua-Van A."/>
            <person name="Jonkers W."/>
            <person name="Kazan K."/>
            <person name="Kodira C.D."/>
            <person name="Koehrsen M."/>
            <person name="Kumar L."/>
            <person name="Lee Y.H."/>
            <person name="Li L."/>
            <person name="Manners J.M."/>
            <person name="Miranda-Saavedra D."/>
            <person name="Mukherjee M."/>
            <person name="Park G."/>
            <person name="Park J."/>
            <person name="Park S.Y."/>
            <person name="Proctor R.H."/>
            <person name="Regev A."/>
            <person name="Ruiz-Roldan M.C."/>
            <person name="Sain D."/>
            <person name="Sakthikumar S."/>
            <person name="Sykes S."/>
            <person name="Schwartz D.C."/>
            <person name="Turgeon B.G."/>
            <person name="Wapinski I."/>
            <person name="Yoder O."/>
            <person name="Young S."/>
            <person name="Zeng Q."/>
            <person name="Zhou S."/>
            <person name="Galagan J."/>
            <person name="Cuomo C.A."/>
            <person name="Kistler H.C."/>
            <person name="Rep M."/>
        </authorList>
    </citation>
    <scope>NUCLEOTIDE SEQUENCE [LARGE SCALE GENOMIC DNA]</scope>
    <source>
        <strain evidence="1">4287</strain>
    </source>
</reference>
<proteinExistence type="predicted"/>